<name>A0A6J5LX19_9CAUD</name>
<dbReference type="EMBL" id="LR796345">
    <property type="protein sequence ID" value="CAB4138412.1"/>
    <property type="molecule type" value="Genomic_DNA"/>
</dbReference>
<protein>
    <submittedName>
        <fullName evidence="2">Uncharacterized protein</fullName>
    </submittedName>
</protein>
<evidence type="ECO:0000256" key="1">
    <source>
        <dbReference type="SAM" id="MobiDB-lite"/>
    </source>
</evidence>
<reference evidence="2" key="1">
    <citation type="submission" date="2020-04" db="EMBL/GenBank/DDBJ databases">
        <authorList>
            <person name="Chiriac C."/>
            <person name="Salcher M."/>
            <person name="Ghai R."/>
            <person name="Kavagutti S V."/>
        </authorList>
    </citation>
    <scope>NUCLEOTIDE SEQUENCE</scope>
</reference>
<evidence type="ECO:0000313" key="2">
    <source>
        <dbReference type="EMBL" id="CAB4138412.1"/>
    </source>
</evidence>
<feature type="region of interest" description="Disordered" evidence="1">
    <location>
        <begin position="92"/>
        <end position="112"/>
    </location>
</feature>
<proteinExistence type="predicted"/>
<accession>A0A6J5LX19</accession>
<sequence>MNVKELRQLIKEEVSKVLKEAQLDSENQKLKNKYIDAYVTLTIDPYAFDDNYDGSDDFYFPDMEEIEAHAKEYGYEDTLRTIDKMEDVRSLRNKFSQSDNQEDPLKSKTPGTWVDNLSMRDPLMHLTKSGKMNKLDIDRLKLRIKKNLGLK</sequence>
<gene>
    <name evidence="2" type="ORF">UFOVP331_29</name>
</gene>
<organism evidence="2">
    <name type="scientific">uncultured Caudovirales phage</name>
    <dbReference type="NCBI Taxonomy" id="2100421"/>
    <lineage>
        <taxon>Viruses</taxon>
        <taxon>Duplodnaviria</taxon>
        <taxon>Heunggongvirae</taxon>
        <taxon>Uroviricota</taxon>
        <taxon>Caudoviricetes</taxon>
        <taxon>Peduoviridae</taxon>
        <taxon>Maltschvirus</taxon>
        <taxon>Maltschvirus maltsch</taxon>
    </lineage>
</organism>